<keyword evidence="2" id="KW-1003">Cell membrane</keyword>
<feature type="transmembrane region" description="Helical" evidence="7">
    <location>
        <begin position="101"/>
        <end position="123"/>
    </location>
</feature>
<dbReference type="PANTHER" id="PTHR23513">
    <property type="entry name" value="INTEGRAL MEMBRANE EFFLUX PROTEIN-RELATED"/>
    <property type="match status" value="1"/>
</dbReference>
<feature type="transmembrane region" description="Helical" evidence="7">
    <location>
        <begin position="71"/>
        <end position="95"/>
    </location>
</feature>
<feature type="transmembrane region" description="Helical" evidence="7">
    <location>
        <begin position="370"/>
        <end position="387"/>
    </location>
</feature>
<keyword evidence="5 7" id="KW-0472">Membrane</keyword>
<feature type="transmembrane region" description="Helical" evidence="7">
    <location>
        <begin position="309"/>
        <end position="332"/>
    </location>
</feature>
<feature type="transmembrane region" description="Helical" evidence="7">
    <location>
        <begin position="430"/>
        <end position="451"/>
    </location>
</feature>
<dbReference type="RefSeq" id="WP_359697260.1">
    <property type="nucleotide sequence ID" value="NZ_JBEYXT010000091.1"/>
</dbReference>
<gene>
    <name evidence="8" type="ORF">ABZ931_20390</name>
</gene>
<dbReference type="Gene3D" id="1.20.1250.20">
    <property type="entry name" value="MFS general substrate transporter like domains"/>
    <property type="match status" value="1"/>
</dbReference>
<protein>
    <submittedName>
        <fullName evidence="8">MFS transporter</fullName>
    </submittedName>
</protein>
<feature type="region of interest" description="Disordered" evidence="6">
    <location>
        <begin position="1"/>
        <end position="61"/>
    </location>
</feature>
<feature type="compositionally biased region" description="Low complexity" evidence="6">
    <location>
        <begin position="31"/>
        <end position="44"/>
    </location>
</feature>
<proteinExistence type="predicted"/>
<dbReference type="Pfam" id="PF07690">
    <property type="entry name" value="MFS_1"/>
    <property type="match status" value="1"/>
</dbReference>
<feature type="compositionally biased region" description="Low complexity" evidence="6">
    <location>
        <begin position="254"/>
        <end position="265"/>
    </location>
</feature>
<feature type="transmembrane region" description="Helical" evidence="7">
    <location>
        <begin position="135"/>
        <end position="153"/>
    </location>
</feature>
<evidence type="ECO:0000313" key="8">
    <source>
        <dbReference type="EMBL" id="MEU6803349.1"/>
    </source>
</evidence>
<dbReference type="SUPFAM" id="SSF103473">
    <property type="entry name" value="MFS general substrate transporter"/>
    <property type="match status" value="1"/>
</dbReference>
<comment type="caution">
    <text evidence="8">The sequence shown here is derived from an EMBL/GenBank/DDBJ whole genome shotgun (WGS) entry which is preliminary data.</text>
</comment>
<feature type="transmembrane region" description="Helical" evidence="7">
    <location>
        <begin position="393"/>
        <end position="418"/>
    </location>
</feature>
<keyword evidence="4 7" id="KW-1133">Transmembrane helix</keyword>
<dbReference type="EMBL" id="JBEYXT010000091">
    <property type="protein sequence ID" value="MEU6803349.1"/>
    <property type="molecule type" value="Genomic_DNA"/>
</dbReference>
<evidence type="ECO:0000313" key="9">
    <source>
        <dbReference type="Proteomes" id="UP001551189"/>
    </source>
</evidence>
<organism evidence="8 9">
    <name type="scientific">Streptomyces neyagawaensis</name>
    <dbReference type="NCBI Taxonomy" id="42238"/>
    <lineage>
        <taxon>Bacteria</taxon>
        <taxon>Bacillati</taxon>
        <taxon>Actinomycetota</taxon>
        <taxon>Actinomycetes</taxon>
        <taxon>Kitasatosporales</taxon>
        <taxon>Streptomycetaceae</taxon>
        <taxon>Streptomyces</taxon>
    </lineage>
</organism>
<evidence type="ECO:0000256" key="7">
    <source>
        <dbReference type="SAM" id="Phobius"/>
    </source>
</evidence>
<dbReference type="InterPro" id="IPR011701">
    <property type="entry name" value="MFS"/>
</dbReference>
<evidence type="ECO:0000256" key="1">
    <source>
        <dbReference type="ARBA" id="ARBA00004651"/>
    </source>
</evidence>
<feature type="transmembrane region" description="Helical" evidence="7">
    <location>
        <begin position="457"/>
        <end position="474"/>
    </location>
</feature>
<dbReference type="InterPro" id="IPR036259">
    <property type="entry name" value="MFS_trans_sf"/>
</dbReference>
<evidence type="ECO:0000256" key="4">
    <source>
        <dbReference type="ARBA" id="ARBA00022989"/>
    </source>
</evidence>
<evidence type="ECO:0000256" key="5">
    <source>
        <dbReference type="ARBA" id="ARBA00023136"/>
    </source>
</evidence>
<feature type="region of interest" description="Disordered" evidence="6">
    <location>
        <begin position="254"/>
        <end position="287"/>
    </location>
</feature>
<reference evidence="8 9" key="1">
    <citation type="submission" date="2024-06" db="EMBL/GenBank/DDBJ databases">
        <title>The Natural Products Discovery Center: Release of the First 8490 Sequenced Strains for Exploring Actinobacteria Biosynthetic Diversity.</title>
        <authorList>
            <person name="Kalkreuter E."/>
            <person name="Kautsar S.A."/>
            <person name="Yang D."/>
            <person name="Bader C.D."/>
            <person name="Teijaro C.N."/>
            <person name="Fluegel L."/>
            <person name="Davis C.M."/>
            <person name="Simpson J.R."/>
            <person name="Lauterbach L."/>
            <person name="Steele A.D."/>
            <person name="Gui C."/>
            <person name="Meng S."/>
            <person name="Li G."/>
            <person name="Viehrig K."/>
            <person name="Ye F."/>
            <person name="Su P."/>
            <person name="Kiefer A.F."/>
            <person name="Nichols A."/>
            <person name="Cepeda A.J."/>
            <person name="Yan W."/>
            <person name="Fan B."/>
            <person name="Jiang Y."/>
            <person name="Adhikari A."/>
            <person name="Zheng C.-J."/>
            <person name="Schuster L."/>
            <person name="Cowan T.M."/>
            <person name="Smanski M.J."/>
            <person name="Chevrette M.G."/>
            <person name="De Carvalho L.P.S."/>
            <person name="Shen B."/>
        </authorList>
    </citation>
    <scope>NUCLEOTIDE SEQUENCE [LARGE SCALE GENOMIC DNA]</scope>
    <source>
        <strain evidence="8 9">NPDC046851</strain>
    </source>
</reference>
<keyword evidence="9" id="KW-1185">Reference proteome</keyword>
<keyword evidence="3 7" id="KW-0812">Transmembrane</keyword>
<feature type="compositionally biased region" description="Low complexity" evidence="6">
    <location>
        <begin position="51"/>
        <end position="61"/>
    </location>
</feature>
<feature type="compositionally biased region" description="Basic and acidic residues" evidence="6">
    <location>
        <begin position="20"/>
        <end position="29"/>
    </location>
</feature>
<accession>A0ABV3B280</accession>
<sequence length="505" mass="50273">MTHAVRGWAARRSKGGRTIDTFRTRRPADGESPVPVAEPSAVEAVPDEGPEAAPGSARGAAGRTRGRRDLVVFWCVNAVDGLGSQASGLVFPLLLLDLGHGPGVVGVFASVAALAGVALGPLVALPADRGHRRRIMTGAAVLAAVAMAGLALACLRHPPLWVLLVLAFTERLCATAYETASRGALALLAPPDDMPRAMANLQAGDQAALVTGPALGGVLFGVGRSLPFVVDAVSYAAAALGVLAIRTPLNAPDAETAPTAPTAPTAKDDGGTAVPGTPTDGTGSRRSAYSGTLRAGLTVVMRSPVLRLVLWWTSVASGGLTLLFYTAVLVLGPDAGGAATGGVLAVSGAAGLVGSLVAARVVRRLGARRALTTATWLLLPPCVALSVAGGPWLWGVCFGVICLVLPVITVVLGTAAVLAVPHGLQSRTGAVFGAATAVTAAGAPAVAALLVSWGGSRLPAAACAVVLALLAVRTQRMAPAVLRSLVSPGAGGASSPAGTAPERGV</sequence>
<dbReference type="Proteomes" id="UP001551189">
    <property type="component" value="Unassembled WGS sequence"/>
</dbReference>
<feature type="transmembrane region" description="Helical" evidence="7">
    <location>
        <begin position="338"/>
        <end position="358"/>
    </location>
</feature>
<evidence type="ECO:0000256" key="2">
    <source>
        <dbReference type="ARBA" id="ARBA00022475"/>
    </source>
</evidence>
<dbReference type="PANTHER" id="PTHR23513:SF6">
    <property type="entry name" value="MAJOR FACILITATOR SUPERFAMILY ASSOCIATED DOMAIN-CONTAINING PROTEIN"/>
    <property type="match status" value="1"/>
</dbReference>
<evidence type="ECO:0000256" key="3">
    <source>
        <dbReference type="ARBA" id="ARBA00022692"/>
    </source>
</evidence>
<name>A0ABV3B280_9ACTN</name>
<comment type="subcellular location">
    <subcellularLocation>
        <location evidence="1">Cell membrane</location>
        <topology evidence="1">Multi-pass membrane protein</topology>
    </subcellularLocation>
</comment>
<evidence type="ECO:0000256" key="6">
    <source>
        <dbReference type="SAM" id="MobiDB-lite"/>
    </source>
</evidence>